<organism evidence="1 2">
    <name type="scientific">Gordonia hankookensis</name>
    <dbReference type="NCBI Taxonomy" id="589403"/>
    <lineage>
        <taxon>Bacteria</taxon>
        <taxon>Bacillati</taxon>
        <taxon>Actinomycetota</taxon>
        <taxon>Actinomycetes</taxon>
        <taxon>Mycobacteriales</taxon>
        <taxon>Gordoniaceae</taxon>
        <taxon>Gordonia</taxon>
    </lineage>
</organism>
<dbReference type="Proteomes" id="UP000602395">
    <property type="component" value="Unassembled WGS sequence"/>
</dbReference>
<accession>A0ABR7WH01</accession>
<keyword evidence="2" id="KW-1185">Reference proteome</keyword>
<gene>
    <name evidence="1" type="ORF">IDF66_20910</name>
</gene>
<proteinExistence type="predicted"/>
<sequence>MTYDNSPRPDIGTAHDPIHSAADLHRRWRLLMEPLGFSEILLWFTFIDADHLQTPALNQLPIPARPDRSISDVLMSRLGEAVAQLPDLSVALLLTRPGYDGVTDDDIGWARILTTDARRHGVILHPIHRANDVELIALTLPSDAAA</sequence>
<dbReference type="EMBL" id="JACWMS010000005">
    <property type="protein sequence ID" value="MBD1322044.1"/>
    <property type="molecule type" value="Genomic_DNA"/>
</dbReference>
<reference evidence="1 2" key="1">
    <citation type="submission" date="2020-09" db="EMBL/GenBank/DDBJ databases">
        <title>Novel species in genus Gordonia.</title>
        <authorList>
            <person name="Zhang G."/>
        </authorList>
    </citation>
    <scope>NUCLEOTIDE SEQUENCE [LARGE SCALE GENOMIC DNA]</scope>
    <source>
        <strain evidence="1 2">ON-33</strain>
    </source>
</reference>
<evidence type="ECO:0000313" key="1">
    <source>
        <dbReference type="EMBL" id="MBD1322044.1"/>
    </source>
</evidence>
<comment type="caution">
    <text evidence="1">The sequence shown here is derived from an EMBL/GenBank/DDBJ whole genome shotgun (WGS) entry which is preliminary data.</text>
</comment>
<protein>
    <submittedName>
        <fullName evidence="1">Uncharacterized protein</fullName>
    </submittedName>
</protein>
<name>A0ABR7WH01_9ACTN</name>
<evidence type="ECO:0000313" key="2">
    <source>
        <dbReference type="Proteomes" id="UP000602395"/>
    </source>
</evidence>
<dbReference type="RefSeq" id="WP_190268456.1">
    <property type="nucleotide sequence ID" value="NZ_BAABAD010000004.1"/>
</dbReference>